<dbReference type="GO" id="GO:0004497">
    <property type="term" value="F:monooxygenase activity"/>
    <property type="evidence" value="ECO:0007669"/>
    <property type="project" value="UniProtKB-KW"/>
</dbReference>
<proteinExistence type="inferred from homology"/>
<dbReference type="Gene3D" id="1.10.630.10">
    <property type="entry name" value="Cytochrome P450"/>
    <property type="match status" value="1"/>
</dbReference>
<protein>
    <submittedName>
        <fullName evidence="10">Uncharacterized protein</fullName>
    </submittedName>
</protein>
<dbReference type="Pfam" id="PF00067">
    <property type="entry name" value="p450"/>
    <property type="match status" value="2"/>
</dbReference>
<dbReference type="InterPro" id="IPR002403">
    <property type="entry name" value="Cyt_P450_E_grp-IV"/>
</dbReference>
<keyword evidence="7" id="KW-0560">Oxidoreductase</keyword>
<sequence>MTQPFRQAWDLVVSSRLTIAAFVVLGASYAIYRALLPKPFPGVPYDKAASKTVFGDLASFKKEGNGNFLDWVTRRAISHGTPLCQIFIPLHQPVLILSDYREAQDIFMRQTKIWDRSDWSIARLGAGLPRHHINMKTDDGWKSNRRLIQDLMSAPFLHNVAAPNLYESTQDLIQLWAAKARLAHGKPFSASKDIFHAALDAVLAFSFGDSFPHRALTPQVELVQAPGSGLFESSYVPQEPVVFEEAPLHETLMATLHVAVNIGQAINSMSPGLVSMWQKIEPLSTRMRGIRVRYIEQQITQAVERLEGRVLEEDLASTKGLKSAVDLMVSREKRFAIKEGRAPNYQSNEMNDEVAGFVVAGHDTTSTTLLWALKFLTDNSQAQTKLREALHKAHQAASQENRMPNVEEIVKTSIPYLDAFNEEVLRCSCTIPSTSRQCSQDTTVLGHVVPKGTTMLILNAGPCITHPGHSISESIRSESCQAAAKERGVREWDPRGIDQFDPERWLVSEGEHTSFDSTAGPTLAFGVGLRGCYGRKLAYLEMRIIMTLFVWNFEFMQCPEELSSYDPVEELTRKPKMCYIILKPLGHD</sequence>
<comment type="pathway">
    <text evidence="2">Mycotoxin biosynthesis.</text>
</comment>
<dbReference type="SUPFAM" id="SSF48264">
    <property type="entry name" value="Cytochrome P450"/>
    <property type="match status" value="1"/>
</dbReference>
<feature type="binding site" description="axial binding residue" evidence="8">
    <location>
        <position position="532"/>
    </location>
    <ligand>
        <name>heme</name>
        <dbReference type="ChEBI" id="CHEBI:30413"/>
    </ligand>
    <ligandPart>
        <name>Fe</name>
        <dbReference type="ChEBI" id="CHEBI:18248"/>
    </ligandPart>
</feature>
<keyword evidence="9" id="KW-1133">Transmembrane helix</keyword>
<keyword evidence="7" id="KW-0503">Monooxygenase</keyword>
<reference evidence="10 11" key="1">
    <citation type="journal article" date="2014" name="BMC Genomics">
        <title>Comparative genome sequencing reveals chemotype-specific gene clusters in the toxigenic black mold Stachybotrys.</title>
        <authorList>
            <person name="Semeiks J."/>
            <person name="Borek D."/>
            <person name="Otwinowski Z."/>
            <person name="Grishin N.V."/>
        </authorList>
    </citation>
    <scope>NUCLEOTIDE SEQUENCE [LARGE SCALE GENOMIC DNA]</scope>
    <source>
        <strain evidence="11">CBS 109288 / IBT 7711</strain>
    </source>
</reference>
<evidence type="ECO:0000256" key="2">
    <source>
        <dbReference type="ARBA" id="ARBA00004685"/>
    </source>
</evidence>
<dbReference type="PANTHER" id="PTHR24305:SF232">
    <property type="entry name" value="P450, PUTATIVE (EUROFUNG)-RELATED"/>
    <property type="match status" value="1"/>
</dbReference>
<keyword evidence="9" id="KW-0472">Membrane</keyword>
<evidence type="ECO:0000256" key="4">
    <source>
        <dbReference type="ARBA" id="ARBA00022617"/>
    </source>
</evidence>
<comment type="similarity">
    <text evidence="3">Belongs to the cytochrome P450 family.</text>
</comment>
<dbReference type="HOGENOM" id="CLU_025001_1_0_1"/>
<name>A0A084AJ79_STACB</name>
<dbReference type="PANTHER" id="PTHR24305">
    <property type="entry name" value="CYTOCHROME P450"/>
    <property type="match status" value="1"/>
</dbReference>
<dbReference type="OrthoDB" id="1470350at2759"/>
<evidence type="ECO:0000256" key="1">
    <source>
        <dbReference type="ARBA" id="ARBA00001971"/>
    </source>
</evidence>
<evidence type="ECO:0000256" key="5">
    <source>
        <dbReference type="ARBA" id="ARBA00022723"/>
    </source>
</evidence>
<evidence type="ECO:0000256" key="3">
    <source>
        <dbReference type="ARBA" id="ARBA00010617"/>
    </source>
</evidence>
<keyword evidence="11" id="KW-1185">Reference proteome</keyword>
<evidence type="ECO:0000256" key="6">
    <source>
        <dbReference type="ARBA" id="ARBA00023004"/>
    </source>
</evidence>
<dbReference type="PRINTS" id="PR00465">
    <property type="entry name" value="EP450IV"/>
</dbReference>
<dbReference type="AlphaFoldDB" id="A0A084AJ79"/>
<feature type="transmembrane region" description="Helical" evidence="9">
    <location>
        <begin position="12"/>
        <end position="32"/>
    </location>
</feature>
<evidence type="ECO:0000256" key="7">
    <source>
        <dbReference type="ARBA" id="ARBA00023033"/>
    </source>
</evidence>
<keyword evidence="5 8" id="KW-0479">Metal-binding</keyword>
<dbReference type="GO" id="GO:0020037">
    <property type="term" value="F:heme binding"/>
    <property type="evidence" value="ECO:0007669"/>
    <property type="project" value="InterPro"/>
</dbReference>
<evidence type="ECO:0000256" key="8">
    <source>
        <dbReference type="PIRSR" id="PIRSR602403-1"/>
    </source>
</evidence>
<dbReference type="EMBL" id="KL648706">
    <property type="protein sequence ID" value="KEY65358.1"/>
    <property type="molecule type" value="Genomic_DNA"/>
</dbReference>
<dbReference type="PRINTS" id="PR00385">
    <property type="entry name" value="P450"/>
</dbReference>
<keyword evidence="6 8" id="KW-0408">Iron</keyword>
<evidence type="ECO:0000313" key="11">
    <source>
        <dbReference type="Proteomes" id="UP000028045"/>
    </source>
</evidence>
<dbReference type="InterPro" id="IPR001128">
    <property type="entry name" value="Cyt_P450"/>
</dbReference>
<dbReference type="GO" id="GO:0016705">
    <property type="term" value="F:oxidoreductase activity, acting on paired donors, with incorporation or reduction of molecular oxygen"/>
    <property type="evidence" value="ECO:0007669"/>
    <property type="project" value="InterPro"/>
</dbReference>
<comment type="cofactor">
    <cofactor evidence="1 8">
        <name>heme</name>
        <dbReference type="ChEBI" id="CHEBI:30413"/>
    </cofactor>
</comment>
<evidence type="ECO:0000256" key="9">
    <source>
        <dbReference type="SAM" id="Phobius"/>
    </source>
</evidence>
<accession>A0A084AJ79</accession>
<organism evidence="10 11">
    <name type="scientific">Stachybotrys chartarum (strain CBS 109288 / IBT 7711)</name>
    <name type="common">Toxic black mold</name>
    <name type="synonym">Stilbospora chartarum</name>
    <dbReference type="NCBI Taxonomy" id="1280523"/>
    <lineage>
        <taxon>Eukaryota</taxon>
        <taxon>Fungi</taxon>
        <taxon>Dikarya</taxon>
        <taxon>Ascomycota</taxon>
        <taxon>Pezizomycotina</taxon>
        <taxon>Sordariomycetes</taxon>
        <taxon>Hypocreomycetidae</taxon>
        <taxon>Hypocreales</taxon>
        <taxon>Stachybotryaceae</taxon>
        <taxon>Stachybotrys</taxon>
    </lineage>
</organism>
<dbReference type="InterPro" id="IPR050121">
    <property type="entry name" value="Cytochrome_P450_monoxygenase"/>
</dbReference>
<keyword evidence="4 8" id="KW-0349">Heme</keyword>
<dbReference type="GO" id="GO:0005506">
    <property type="term" value="F:iron ion binding"/>
    <property type="evidence" value="ECO:0007669"/>
    <property type="project" value="InterPro"/>
</dbReference>
<dbReference type="InterPro" id="IPR036396">
    <property type="entry name" value="Cyt_P450_sf"/>
</dbReference>
<keyword evidence="9" id="KW-0812">Transmembrane</keyword>
<dbReference type="Proteomes" id="UP000028045">
    <property type="component" value="Unassembled WGS sequence"/>
</dbReference>
<gene>
    <name evidence="10" type="ORF">S7711_01867</name>
</gene>
<evidence type="ECO:0000313" key="10">
    <source>
        <dbReference type="EMBL" id="KEY65358.1"/>
    </source>
</evidence>